<gene>
    <name evidence="2" type="ORF">POSPLADRAFT_1149501</name>
</gene>
<name>A0A1X6MUJ7_9APHY</name>
<sequence>MTSIHELPVELLLRIFEFGMLDARPAMSSTSPFPAEPPFEVLVSHVCPHWRAIALHAPALWTHIAIAIVPHVARAREYIARSARQPLRILVDSVAEADAVPGFTIFRAEFLPAFAVLTPHIHRWAALALRVRDLTCKAAARKVLSSCGPAPLLDSLELWHIQDWRTPEGLFNAIGPPPVVVFNGALPALARLSLIGVNIQWQASSSPFLRDLTDLELGIHSDNVRIPFPRWAEVLAASPRLRRLLLHYSGPRAALPWDTRPRGGPIPLPALAELRLVDLDPPYVCALLRTLHAPALRALFLELDTRDADPEPAQDFFRPRRHARLRTRTRARPRRPRRPLRAPAVSHRRPAPRPCRPTARPRRPTARRRRPTARHPRRPPPHLHPALPAPRVPRHPRPRRLRPRQLGPPPPPPPRAPHARGRL</sequence>
<feature type="compositionally biased region" description="Basic residues" evidence="1">
    <location>
        <begin position="359"/>
        <end position="381"/>
    </location>
</feature>
<feature type="region of interest" description="Disordered" evidence="1">
    <location>
        <begin position="310"/>
        <end position="423"/>
    </location>
</feature>
<feature type="compositionally biased region" description="Basic residues" evidence="1">
    <location>
        <begin position="319"/>
        <end position="351"/>
    </location>
</feature>
<proteinExistence type="predicted"/>
<keyword evidence="3" id="KW-1185">Reference proteome</keyword>
<accession>A0A1X6MUJ7</accession>
<dbReference type="GeneID" id="36331261"/>
<feature type="compositionally biased region" description="Basic residues" evidence="1">
    <location>
        <begin position="392"/>
        <end position="403"/>
    </location>
</feature>
<dbReference type="OrthoDB" id="3352270at2759"/>
<reference evidence="2 3" key="1">
    <citation type="submission" date="2017-04" db="EMBL/GenBank/DDBJ databases">
        <title>Genome Sequence of the Model Brown-Rot Fungus Postia placenta SB12.</title>
        <authorList>
            <consortium name="DOE Joint Genome Institute"/>
            <person name="Gaskell J."/>
            <person name="Kersten P."/>
            <person name="Larrondo L.F."/>
            <person name="Canessa P."/>
            <person name="Martinez D."/>
            <person name="Hibbett D."/>
            <person name="Schmoll M."/>
            <person name="Kubicek C.P."/>
            <person name="Martinez A.T."/>
            <person name="Yadav J."/>
            <person name="Master E."/>
            <person name="Magnuson J.K."/>
            <person name="James T."/>
            <person name="Yaver D."/>
            <person name="Berka R."/>
            <person name="Labutti K."/>
            <person name="Lipzen A."/>
            <person name="Aerts A."/>
            <person name="Barry K."/>
            <person name="Henrissat B."/>
            <person name="Blanchette R."/>
            <person name="Grigoriev I."/>
            <person name="Cullen D."/>
        </authorList>
    </citation>
    <scope>NUCLEOTIDE SEQUENCE [LARGE SCALE GENOMIC DNA]</scope>
    <source>
        <strain evidence="2 3">MAD-698-R-SB12</strain>
    </source>
</reference>
<dbReference type="Proteomes" id="UP000194127">
    <property type="component" value="Unassembled WGS sequence"/>
</dbReference>
<organism evidence="2 3">
    <name type="scientific">Postia placenta MAD-698-R-SB12</name>
    <dbReference type="NCBI Taxonomy" id="670580"/>
    <lineage>
        <taxon>Eukaryota</taxon>
        <taxon>Fungi</taxon>
        <taxon>Dikarya</taxon>
        <taxon>Basidiomycota</taxon>
        <taxon>Agaricomycotina</taxon>
        <taxon>Agaricomycetes</taxon>
        <taxon>Polyporales</taxon>
        <taxon>Adustoporiaceae</taxon>
        <taxon>Rhodonia</taxon>
    </lineage>
</organism>
<evidence type="ECO:0000313" key="2">
    <source>
        <dbReference type="EMBL" id="OSX60054.1"/>
    </source>
</evidence>
<evidence type="ECO:0000256" key="1">
    <source>
        <dbReference type="SAM" id="MobiDB-lite"/>
    </source>
</evidence>
<dbReference type="RefSeq" id="XP_024336848.1">
    <property type="nucleotide sequence ID" value="XM_024486312.1"/>
</dbReference>
<feature type="compositionally biased region" description="Pro residues" evidence="1">
    <location>
        <begin position="406"/>
        <end position="416"/>
    </location>
</feature>
<protein>
    <submittedName>
        <fullName evidence="2">Uncharacterized protein</fullName>
    </submittedName>
</protein>
<dbReference type="STRING" id="670580.A0A1X6MUJ7"/>
<dbReference type="AlphaFoldDB" id="A0A1X6MUJ7"/>
<evidence type="ECO:0000313" key="3">
    <source>
        <dbReference type="Proteomes" id="UP000194127"/>
    </source>
</evidence>
<dbReference type="EMBL" id="KZ110601">
    <property type="protein sequence ID" value="OSX60054.1"/>
    <property type="molecule type" value="Genomic_DNA"/>
</dbReference>
<dbReference type="Gene3D" id="1.20.1280.50">
    <property type="match status" value="1"/>
</dbReference>